<dbReference type="Proteomes" id="UP000291088">
    <property type="component" value="Unassembled WGS sequence"/>
</dbReference>
<sequence>MPEIVATRRYLHQHPEIGLSEFETSNYVAAQLVAMGYEVTRGLAKTGVVATLCNGSSGRSIGIRADFDALPILEETGDEYQSR</sequence>
<dbReference type="SUPFAM" id="SSF53187">
    <property type="entry name" value="Zn-dependent exopeptidases"/>
    <property type="match status" value="1"/>
</dbReference>
<gene>
    <name evidence="1" type="ORF">EUU22_04275</name>
</gene>
<proteinExistence type="predicted"/>
<dbReference type="AlphaFoldDB" id="A0A4Q2TMS8"/>
<keyword evidence="2" id="KW-1185">Reference proteome</keyword>
<dbReference type="InterPro" id="IPR017439">
    <property type="entry name" value="Amidohydrolase"/>
</dbReference>
<dbReference type="GO" id="GO:0016787">
    <property type="term" value="F:hydrolase activity"/>
    <property type="evidence" value="ECO:0007669"/>
    <property type="project" value="UniProtKB-KW"/>
</dbReference>
<evidence type="ECO:0000313" key="2">
    <source>
        <dbReference type="Proteomes" id="UP000291088"/>
    </source>
</evidence>
<dbReference type="Gene3D" id="3.40.630.10">
    <property type="entry name" value="Zn peptidases"/>
    <property type="match status" value="1"/>
</dbReference>
<reference evidence="1 2" key="1">
    <citation type="submission" date="2019-01" db="EMBL/GenBank/DDBJ databases">
        <authorList>
            <person name="Deng T."/>
        </authorList>
    </citation>
    <scope>NUCLEOTIDE SEQUENCE [LARGE SCALE GENOMIC DNA]</scope>
    <source>
        <strain evidence="1 2">F8825</strain>
    </source>
</reference>
<comment type="caution">
    <text evidence="1">The sequence shown here is derived from an EMBL/GenBank/DDBJ whole genome shotgun (WGS) entry which is preliminary data.</text>
</comment>
<keyword evidence="1" id="KW-0378">Hydrolase</keyword>
<organism evidence="1 2">
    <name type="scientific">Ciceribacter ferrooxidans</name>
    <dbReference type="NCBI Taxonomy" id="2509717"/>
    <lineage>
        <taxon>Bacteria</taxon>
        <taxon>Pseudomonadati</taxon>
        <taxon>Pseudomonadota</taxon>
        <taxon>Alphaproteobacteria</taxon>
        <taxon>Hyphomicrobiales</taxon>
        <taxon>Rhizobiaceae</taxon>
        <taxon>Ciceribacter</taxon>
    </lineage>
</organism>
<dbReference type="PANTHER" id="PTHR11014">
    <property type="entry name" value="PEPTIDASE M20 FAMILY MEMBER"/>
    <property type="match status" value="1"/>
</dbReference>
<accession>A0A4Q2TMS8</accession>
<name>A0A4Q2TMS8_9HYPH</name>
<feature type="non-terminal residue" evidence="1">
    <location>
        <position position="83"/>
    </location>
</feature>
<dbReference type="PANTHER" id="PTHR11014:SF63">
    <property type="entry name" value="METALLOPEPTIDASE, PUTATIVE (AFU_ORTHOLOGUE AFUA_6G09600)-RELATED"/>
    <property type="match status" value="1"/>
</dbReference>
<protein>
    <submittedName>
        <fullName evidence="1">Amidohydrolase</fullName>
    </submittedName>
</protein>
<dbReference type="EMBL" id="SDVB01000145">
    <property type="protein sequence ID" value="RYC19046.1"/>
    <property type="molecule type" value="Genomic_DNA"/>
</dbReference>
<evidence type="ECO:0000313" key="1">
    <source>
        <dbReference type="EMBL" id="RYC19046.1"/>
    </source>
</evidence>